<gene>
    <name evidence="1" type="ORF">VE98_C0001G0079</name>
</gene>
<dbReference type="AlphaFoldDB" id="A0A0G4B9H2"/>
<dbReference type="Pfam" id="PF01875">
    <property type="entry name" value="Memo"/>
    <property type="match status" value="1"/>
</dbReference>
<dbReference type="InterPro" id="IPR002737">
    <property type="entry name" value="MEMO1_fam"/>
</dbReference>
<sequence length="289" mass="32217">MRRTESNYTWNLWIAGLVVVGLLVVANGQPPVPVYPFQALNWQWILDLPGQDPIAAGVQAAILPHDSISIKELTAFYRGLAAAVQPRFVVILSPNHYDAGRANIQTTSRVFMTADGRAHPDWSLVGQLRARGLAGSEGDSFTKEHGITAQVEYAKRFFPEARWLPLIFKSTATPAEVDAVMRWLEQTLPANQTLVLASIDFSHYLTKTRADINDTKTYRQIQTMDVNQLPTSDIECEFLDSPAALRAVVAYAHSRELNRLTLVRRDNTADIRGEPNLVSTTGHLYITFS</sequence>
<evidence type="ECO:0000313" key="2">
    <source>
        <dbReference type="Proteomes" id="UP000035659"/>
    </source>
</evidence>
<proteinExistence type="predicted"/>
<evidence type="ECO:0000313" key="1">
    <source>
        <dbReference type="EMBL" id="AKM84536.1"/>
    </source>
</evidence>
<name>A0A0G4B9H2_UNCK3</name>
<dbReference type="NCBIfam" id="TIGR04336">
    <property type="entry name" value="AmmeMemoSam_B"/>
    <property type="match status" value="1"/>
</dbReference>
<dbReference type="EMBL" id="CP011216">
    <property type="protein sequence ID" value="AKM84536.1"/>
    <property type="molecule type" value="Genomic_DNA"/>
</dbReference>
<dbReference type="Gene3D" id="3.40.830.10">
    <property type="entry name" value="LigB-like"/>
    <property type="match status" value="1"/>
</dbReference>
<dbReference type="Proteomes" id="UP000035659">
    <property type="component" value="Chromosome"/>
</dbReference>
<reference evidence="1 2" key="1">
    <citation type="journal article" date="2015" name="Nature">
        <title>rRNA introns, odd ribosomes, and small enigmatic genomes across a large radiation of phyla.</title>
        <authorList>
            <person name="Brown C.T."/>
            <person name="Hug L.A."/>
            <person name="Thomas B.C."/>
            <person name="Sharon I."/>
            <person name="Castelle C.J."/>
            <person name="Singh A."/>
            <person name="Wilkins M.J."/>
            <person name="Williams K.H."/>
            <person name="Banfield J.F."/>
        </authorList>
    </citation>
    <scope>NUCLEOTIDE SEQUENCE [LARGE SCALE GENOMIC DNA]</scope>
</reference>
<dbReference type="KEGG" id="bgw:VE98_C0001G0079"/>
<protein>
    <submittedName>
        <fullName evidence="1">Encapsulation protein CapA, poly-gamma-glutamate synthesis protein (Capsule biosynthesis protein)</fullName>
    </submittedName>
</protein>
<accession>A0A0G4B9H2</accession>
<dbReference type="STRING" id="1620412.VE98_C0001G0079"/>
<organism evidence="1 2">
    <name type="scientific">candidate division Kazan bacterium GW2011_GWA1_50_15</name>
    <dbReference type="NCBI Taxonomy" id="1620412"/>
    <lineage>
        <taxon>Bacteria</taxon>
        <taxon>Bacteria division Kazan-3B-28</taxon>
    </lineage>
</organism>